<proteinExistence type="predicted"/>
<accession>A0A6A4BU30</accession>
<organism evidence="1 2">
    <name type="scientific">Phytophthora fragariae</name>
    <dbReference type="NCBI Taxonomy" id="53985"/>
    <lineage>
        <taxon>Eukaryota</taxon>
        <taxon>Sar</taxon>
        <taxon>Stramenopiles</taxon>
        <taxon>Oomycota</taxon>
        <taxon>Peronosporomycetes</taxon>
        <taxon>Peronosporales</taxon>
        <taxon>Peronosporaceae</taxon>
        <taxon>Phytophthora</taxon>
    </lineage>
</organism>
<reference evidence="1 2" key="1">
    <citation type="submission" date="2018-08" db="EMBL/GenBank/DDBJ databases">
        <title>Genomic investigation of the strawberry pathogen Phytophthora fragariae indicates pathogenicity is determined by transcriptional variation in three key races.</title>
        <authorList>
            <person name="Adams T.M."/>
            <person name="Armitage A.D."/>
            <person name="Sobczyk M.K."/>
            <person name="Bates H.J."/>
            <person name="Dunwell J.M."/>
            <person name="Nellist C.F."/>
            <person name="Harrison R.J."/>
        </authorList>
    </citation>
    <scope>NUCLEOTIDE SEQUENCE [LARGE SCALE GENOMIC DNA]</scope>
    <source>
        <strain evidence="1 2">A4</strain>
    </source>
</reference>
<dbReference type="AlphaFoldDB" id="A0A6A4BU30"/>
<evidence type="ECO:0000313" key="1">
    <source>
        <dbReference type="EMBL" id="KAE9280408.1"/>
    </source>
</evidence>
<dbReference type="EMBL" id="QXGE01002623">
    <property type="protein sequence ID" value="KAE9280408.1"/>
    <property type="molecule type" value="Genomic_DNA"/>
</dbReference>
<comment type="caution">
    <text evidence="1">The sequence shown here is derived from an EMBL/GenBank/DDBJ whole genome shotgun (WGS) entry which is preliminary data.</text>
</comment>
<protein>
    <submittedName>
        <fullName evidence="1">Uncharacterized protein</fullName>
    </submittedName>
</protein>
<gene>
    <name evidence="1" type="ORF">PF001_g24248</name>
</gene>
<name>A0A6A4BU30_9STRA</name>
<evidence type="ECO:0000313" key="2">
    <source>
        <dbReference type="Proteomes" id="UP000437068"/>
    </source>
</evidence>
<sequence>MDDEDTLALVQTVQEEEIATLILFELVLSAPLSYRDRLLVPDFRLDILAMPAKKPMTNCASSSATYRNWFSI</sequence>
<dbReference type="Proteomes" id="UP000437068">
    <property type="component" value="Unassembled WGS sequence"/>
</dbReference>